<evidence type="ECO:0000313" key="3">
    <source>
        <dbReference type="Proteomes" id="UP000007842"/>
    </source>
</evidence>
<keyword evidence="1" id="KW-1133">Transmembrane helix</keyword>
<dbReference type="EMBL" id="CP003229">
    <property type="protein sequence ID" value="AEW98410.1"/>
    <property type="molecule type" value="Genomic_DNA"/>
</dbReference>
<feature type="transmembrane region" description="Helical" evidence="1">
    <location>
        <begin position="79"/>
        <end position="101"/>
    </location>
</feature>
<keyword evidence="3" id="KW-1185">Reference proteome</keyword>
<feature type="transmembrane region" description="Helical" evidence="1">
    <location>
        <begin position="267"/>
        <end position="286"/>
    </location>
</feature>
<accession>F8JL12</accession>
<keyword evidence="1" id="KW-0472">Membrane</keyword>
<accession>G8XEM7</accession>
<dbReference type="Proteomes" id="UP000007842">
    <property type="component" value="Plasmid pSCATT"/>
</dbReference>
<dbReference type="RefSeq" id="WP_014151955.1">
    <property type="nucleotide sequence ID" value="NC_016113.1"/>
</dbReference>
<feature type="transmembrane region" description="Helical" evidence="1">
    <location>
        <begin position="157"/>
        <end position="183"/>
    </location>
</feature>
<feature type="transmembrane region" description="Helical" evidence="1">
    <location>
        <begin position="195"/>
        <end position="220"/>
    </location>
</feature>
<evidence type="ECO:0000313" key="2">
    <source>
        <dbReference type="EMBL" id="AEW98410.1"/>
    </source>
</evidence>
<evidence type="ECO:0000256" key="1">
    <source>
        <dbReference type="SAM" id="Phobius"/>
    </source>
</evidence>
<feature type="transmembrane region" description="Helical" evidence="1">
    <location>
        <begin position="121"/>
        <end position="145"/>
    </location>
</feature>
<dbReference type="OrthoDB" id="5196567at2"/>
<dbReference type="HOGENOM" id="CLU_918022_0_0_11"/>
<dbReference type="AlphaFoldDB" id="F8JL12"/>
<geneLocation type="plasmid" evidence="2 3">
    <name>pSCATT</name>
</geneLocation>
<dbReference type="KEGG" id="sct:SCAT_p1508"/>
<proteinExistence type="predicted"/>
<dbReference type="PATRIC" id="fig|1003195.11.peg.1461"/>
<dbReference type="KEGG" id="scy:SCATT_p02170"/>
<sequence>MTTTPPPETEPAPTLATRALVALYPPAWRARYATEFAALLADTPVGARTVADVAAGAAGAWARPAAHLHDRPARLRTTAAVVLCGWTALAAGTVLFTKVTGDGALLLADPAHPGASRWYDVATLAASGSAAVMAAGGLPLAAAMLRASRRTPQHGRTVRLLAVPVVAALLFLALARAVTALAAPAARPGDGIGTGWFLALAAGGLVVGAACAAGPASALTHSHPDPRSLTHAMIAGALATALMAIATASALTSQLAWPDAPLNPTALTAYAVTMGMALVTTATSCVRGLRAARPSATGDAHAH</sequence>
<protein>
    <submittedName>
        <fullName evidence="2">Uncharacterized protein</fullName>
    </submittedName>
</protein>
<feature type="transmembrane region" description="Helical" evidence="1">
    <location>
        <begin position="232"/>
        <end position="255"/>
    </location>
</feature>
<gene>
    <name evidence="2" type="ordered locus">SCATT_p02170</name>
</gene>
<keyword evidence="2" id="KW-0614">Plasmid</keyword>
<keyword evidence="1" id="KW-0812">Transmembrane</keyword>
<name>F8JL12_STREN</name>
<reference evidence="3" key="1">
    <citation type="submission" date="2011-12" db="EMBL/GenBank/DDBJ databases">
        <title>Complete genome sequence of Streptomyces cattleya strain DSM 46488.</title>
        <authorList>
            <person name="Ou H.-Y."/>
            <person name="Li P."/>
            <person name="Zhao C."/>
            <person name="O'Hagan D."/>
            <person name="Deng Z."/>
        </authorList>
    </citation>
    <scope>NUCLEOTIDE SEQUENCE [LARGE SCALE GENOMIC DNA]</scope>
    <source>
        <strain evidence="3">ATCC 35852 / DSM 46488 / JCM 4925 / NBRC 14057 / NRRL 8057</strain>
        <plasmid evidence="3">Plasmid pSCATT</plasmid>
    </source>
</reference>
<organism evidence="2 3">
    <name type="scientific">Streptantibioticus cattleyicolor (strain ATCC 35852 / DSM 46488 / JCM 4925 / NBRC 14057 / NRRL 8057)</name>
    <name type="common">Streptomyces cattleya</name>
    <dbReference type="NCBI Taxonomy" id="1003195"/>
    <lineage>
        <taxon>Bacteria</taxon>
        <taxon>Bacillati</taxon>
        <taxon>Actinomycetota</taxon>
        <taxon>Actinomycetes</taxon>
        <taxon>Kitasatosporales</taxon>
        <taxon>Streptomycetaceae</taxon>
        <taxon>Streptantibioticus</taxon>
    </lineage>
</organism>